<reference evidence="1 2" key="1">
    <citation type="submission" date="2019-07" db="EMBL/GenBank/DDBJ databases">
        <authorList>
            <person name="Jastrzebski P J."/>
            <person name="Paukszto L."/>
            <person name="Jastrzebski P J."/>
        </authorList>
    </citation>
    <scope>NUCLEOTIDE SEQUENCE [LARGE SCALE GENOMIC DNA]</scope>
    <source>
        <strain evidence="1 2">WMS-il1</strain>
    </source>
</reference>
<gene>
    <name evidence="1" type="ORF">WMSIL1_LOCUS11271</name>
</gene>
<dbReference type="AlphaFoldDB" id="A0A564Z061"/>
<keyword evidence="2" id="KW-1185">Reference proteome</keyword>
<evidence type="ECO:0000313" key="1">
    <source>
        <dbReference type="EMBL" id="VUZ52855.1"/>
    </source>
</evidence>
<organism evidence="1 2">
    <name type="scientific">Hymenolepis diminuta</name>
    <name type="common">Rat tapeworm</name>
    <dbReference type="NCBI Taxonomy" id="6216"/>
    <lineage>
        <taxon>Eukaryota</taxon>
        <taxon>Metazoa</taxon>
        <taxon>Spiralia</taxon>
        <taxon>Lophotrochozoa</taxon>
        <taxon>Platyhelminthes</taxon>
        <taxon>Cestoda</taxon>
        <taxon>Eucestoda</taxon>
        <taxon>Cyclophyllidea</taxon>
        <taxon>Hymenolepididae</taxon>
        <taxon>Hymenolepis</taxon>
    </lineage>
</organism>
<evidence type="ECO:0000313" key="2">
    <source>
        <dbReference type="Proteomes" id="UP000321570"/>
    </source>
</evidence>
<accession>A0A564Z061</accession>
<protein>
    <submittedName>
        <fullName evidence="1">Uncharacterized protein</fullName>
    </submittedName>
</protein>
<dbReference type="EMBL" id="CABIJS010000532">
    <property type="protein sequence ID" value="VUZ52855.1"/>
    <property type="molecule type" value="Genomic_DNA"/>
</dbReference>
<proteinExistence type="predicted"/>
<dbReference type="Proteomes" id="UP000321570">
    <property type="component" value="Unassembled WGS sequence"/>
</dbReference>
<sequence length="50" mass="5624">MNSSRKLRCSERVTRALTMSFSFVRGGQIISIVFIQQVLSNLAKERCGGF</sequence>
<name>A0A564Z061_HYMDI</name>